<protein>
    <submittedName>
        <fullName evidence="1">ISKra4 family transposase</fullName>
    </submittedName>
</protein>
<dbReference type="AlphaFoldDB" id="A0AA97BBP7"/>
<dbReference type="NCBIfam" id="NF033572">
    <property type="entry name" value="transpos_ISKra4"/>
    <property type="match status" value="1"/>
</dbReference>
<reference evidence="1" key="1">
    <citation type="submission" date="2020-05" db="EMBL/GenBank/DDBJ databases">
        <authorList>
            <person name="Zhu T."/>
            <person name="Keshari N."/>
            <person name="Lu X."/>
        </authorList>
    </citation>
    <scope>NUCLEOTIDE SEQUENCE</scope>
    <source>
        <strain evidence="1">NK1-22</strain>
    </source>
</reference>
<dbReference type="RefSeq" id="WP_316790103.1">
    <property type="nucleotide sequence ID" value="NZ_CP053540.1"/>
</dbReference>
<dbReference type="KEGG" id="tog:HNI00_01630"/>
<dbReference type="EMBL" id="CP053540">
    <property type="protein sequence ID" value="WOB42009.1"/>
    <property type="molecule type" value="Genomic_DNA"/>
</dbReference>
<evidence type="ECO:0000313" key="1">
    <source>
        <dbReference type="EMBL" id="WOB42009.1"/>
    </source>
</evidence>
<organism evidence="1">
    <name type="scientific">Thermoleptolyngbya oregonensis NK1-22</name>
    <dbReference type="NCBI Taxonomy" id="2547457"/>
    <lineage>
        <taxon>Bacteria</taxon>
        <taxon>Bacillati</taxon>
        <taxon>Cyanobacteriota</taxon>
        <taxon>Cyanophyceae</taxon>
        <taxon>Oculatellales</taxon>
        <taxon>Oculatellaceae</taxon>
        <taxon>Thermoleptolyngbya</taxon>
    </lineage>
</organism>
<name>A0AA97BBP7_9CYAN</name>
<accession>A0AA97BBP7</accession>
<sequence>MTPEEEQAVAYHVRELAKLLYKDADASQTPMTNLGEIEAAVREQVQKHVTPKMGGFFIETVTGITEGYPRQLKSILGALQLTSEQAHQLGVSKGSQLSPYLEMCCLRISANVSYAHATEDVALLTGVRVSAKTQQRLVQRQTFTQPTVQPPDAVNQVSLDGGQMRFVTPKGEPSEWKQYKAVRLDTDGIGMAWFQDNGALLNWVQDQPLQSPLYCIGDGHPGIWNLLSQLLEDNHRIEILDWYHLMENLHKVGGSLQRHTRARHLLWRGRVDAAIAVFEDCSLEQAKCFQNYLREHRHRIVNYEYFQAEGICAIGSGDVESWVKQIDRRIQLSGASWNPEHAPQVLAHRCAYLNAHLDPQHLFLSRR</sequence>
<proteinExistence type="predicted"/>
<gene>
    <name evidence="1" type="ORF">HNI00_01630</name>
</gene>